<evidence type="ECO:0000256" key="16">
    <source>
        <dbReference type="ARBA" id="ARBA00023110"/>
    </source>
</evidence>
<evidence type="ECO:0000256" key="8">
    <source>
        <dbReference type="ARBA" id="ARBA00022723"/>
    </source>
</evidence>
<keyword evidence="18" id="KW-0010">Activator</keyword>
<dbReference type="PROSITE" id="PS00973">
    <property type="entry name" value="USP_2"/>
    <property type="match status" value="1"/>
</dbReference>
<evidence type="ECO:0000256" key="7">
    <source>
        <dbReference type="ARBA" id="ARBA00022670"/>
    </source>
</evidence>
<dbReference type="GO" id="GO:0005634">
    <property type="term" value="C:nucleus"/>
    <property type="evidence" value="ECO:0007669"/>
    <property type="project" value="UniProtKB-SubCell"/>
</dbReference>
<comment type="similarity">
    <text evidence="4">Belongs to the YY transcription factor family.</text>
</comment>
<name>A0A182IY54_ANOAO</name>
<sequence>MPSFTVNVKWGKENFKNIEVNTDEEPLLFKAQLFALTGVQPERQKVLCKGINLKDEEWNMPIKNGATLLLLGTKEEVPQEPVEKPKFIEDMNESELATALELPAGLVNLGNTCYMNATLQCLRSVRELRAALKEYREDSSGSSGLAGLASPQAITLSMKNLFEDMERSDTITPVLFLQRLHIAFPNFAQTGEQGSYRQQDANECWSELLKMLQQKLPAQKRSAEESVKHSSFIDQWFGGTFDVEMKCTEAEDEAVSKSKENFLQLSCFISTEVKYMHSGLRLRLKEQLTKMSSSLGRDAVYSKTHHLHPDNIMSEVEVPDANIVEVVDGSNSFGAGIDYDQYGVDGHFEEVTCETEDSQDPMMQHQLQLQHPDDDEMLHHEPDIGQAVHEEVLDSSGDALCVYSDMNLENEIYIESTTTPGPSSRKRKSLKQARGSSAMNRIRTNENQSNHNNQLHHGLTAVDQLDVHHKRRRWEQKQVQIKTMEGEFSVTMWASGTDDDDGSNPEPDPDPDFTEYMSGKKIIQDCDSIPGIDLSDPKQLSEFTRPAHKKGGGKGSSYGGGGASGNMLSPGAQGGGVGGLSGDGGSSGGKSSDVSDRNIACPQKGCTKMFRDNSAMRKHLHTHGPRVHVCAECGKSFVESSKLKRHQLVHTGEKPFQCTFEGCGKRFSLDFNLRTHVRIHTGDRPYSLISRLPAYLTVQFVRFQYKGKEGINAKVLKDIKFSIDFDAFELCTPELQEKLTPMRTKFNDIQNAEVERALKGKNKTKAELEKEKPKTVAQPFCFEDDLGSNNSGFYTLQAVLTHQGRSSSSGHYVGWVRQKDDQWIKFDDDHVSPVDTESILKLSGGGDWHCAYVLVYGPKILELPVETEDQEASGEPQKKDADQATAENMLTQGTRKFFDMEEFIDLSGDGGVQKRILQEGTGDEKPSKGCSVSLHYTGTLDADGKKFDSSRDRNEPFQFTLGQGSVIKAFDMGVASMKLGEKCILKCAPEYAYGSSGSPPNIPPNATLNFELEILGWKGEDLSPKSDGGIQRFTLKSGTGKKRPNAGGMVKIHLVGRHEGRVFEERDVEFSIDEGKEVGVVTGVELALEKFHKEETSRLILKPQYAFGAEGNEALGVPPNATVEYTVTLNDFECLVERSMMSADEMLAQAKLLREKGTKYLKDEKPELALKMYERALTYLYDQSAEAEAMKLAIYLNKILCLQKTKEHDEAKVACVEALKLDSKNVKALYRRGMSNLALGDLDRALQDFTAVLDIEPENKAALNQVTICKHKIKEYNDQQKKVFANMFTKFAQSDSKKAQEEQSRQPDVMKQKFGEWGDDEREHEPTRFEQENPDVIMLNDLHKQFRNM</sequence>
<dbReference type="GO" id="GO:0016579">
    <property type="term" value="P:protein deubiquitination"/>
    <property type="evidence" value="ECO:0007669"/>
    <property type="project" value="InterPro"/>
</dbReference>
<evidence type="ECO:0000256" key="20">
    <source>
        <dbReference type="ARBA" id="ARBA00023242"/>
    </source>
</evidence>
<dbReference type="Gene3D" id="3.10.20.90">
    <property type="entry name" value="Phosphatidylinositol 3-kinase Catalytic Subunit, Chain A, domain 1"/>
    <property type="match status" value="1"/>
</dbReference>
<dbReference type="PROSITE" id="PS00972">
    <property type="entry name" value="USP_1"/>
    <property type="match status" value="1"/>
</dbReference>
<dbReference type="SUPFAM" id="SSF57667">
    <property type="entry name" value="beta-beta-alpha zinc fingers"/>
    <property type="match status" value="2"/>
</dbReference>
<keyword evidence="10 21" id="KW-0863">Zinc-finger</keyword>
<dbReference type="Pfam" id="PF13181">
    <property type="entry name" value="TPR_8"/>
    <property type="match status" value="1"/>
</dbReference>
<dbReference type="SUPFAM" id="SSF54534">
    <property type="entry name" value="FKBP-like"/>
    <property type="match status" value="2"/>
</dbReference>
<dbReference type="GO" id="GO:0000987">
    <property type="term" value="F:cis-regulatory region sequence-specific DNA binding"/>
    <property type="evidence" value="ECO:0007669"/>
    <property type="project" value="UniProtKB-ARBA"/>
</dbReference>
<feature type="compositionally biased region" description="Basic and acidic residues" evidence="24">
    <location>
        <begin position="1295"/>
        <end position="1331"/>
    </location>
</feature>
<dbReference type="InterPro" id="IPR046357">
    <property type="entry name" value="PPIase_dom_sf"/>
</dbReference>
<feature type="compositionally biased region" description="Gly residues" evidence="24">
    <location>
        <begin position="572"/>
        <end position="588"/>
    </location>
</feature>
<accession>A0A182IY54</accession>
<dbReference type="InterPro" id="IPR038765">
    <property type="entry name" value="Papain-like_cys_pep_sf"/>
</dbReference>
<dbReference type="InterPro" id="IPR029071">
    <property type="entry name" value="Ubiquitin-like_domsf"/>
</dbReference>
<dbReference type="FunFam" id="1.25.40.10:FF:000008">
    <property type="entry name" value="Peptidylprolyl isomerase"/>
    <property type="match status" value="1"/>
</dbReference>
<feature type="repeat" description="TPR" evidence="23">
    <location>
        <begin position="1226"/>
        <end position="1259"/>
    </location>
</feature>
<feature type="region of interest" description="Disordered" evidence="24">
    <location>
        <begin position="414"/>
        <end position="441"/>
    </location>
</feature>
<dbReference type="InterPro" id="IPR001394">
    <property type="entry name" value="Peptidase_C19_UCH"/>
</dbReference>
<dbReference type="SMART" id="SM00213">
    <property type="entry name" value="UBQ"/>
    <property type="match status" value="1"/>
</dbReference>
<comment type="catalytic activity">
    <reaction evidence="2 22">
        <text>[protein]-peptidylproline (omega=180) = [protein]-peptidylproline (omega=0)</text>
        <dbReference type="Rhea" id="RHEA:16237"/>
        <dbReference type="Rhea" id="RHEA-COMP:10747"/>
        <dbReference type="Rhea" id="RHEA-COMP:10748"/>
        <dbReference type="ChEBI" id="CHEBI:83833"/>
        <dbReference type="ChEBI" id="CHEBI:83834"/>
        <dbReference type="EC" id="5.2.1.8"/>
    </reaction>
</comment>
<evidence type="ECO:0000256" key="15">
    <source>
        <dbReference type="ARBA" id="ARBA00022833"/>
    </source>
</evidence>
<evidence type="ECO:0000256" key="22">
    <source>
        <dbReference type="PROSITE-ProRule" id="PRU00277"/>
    </source>
</evidence>
<evidence type="ECO:0000256" key="21">
    <source>
        <dbReference type="PROSITE-ProRule" id="PRU00042"/>
    </source>
</evidence>
<dbReference type="InterPro" id="IPR001179">
    <property type="entry name" value="PPIase_FKBP_dom"/>
</dbReference>
<feature type="region of interest" description="Disordered" evidence="24">
    <location>
        <begin position="493"/>
        <end position="516"/>
    </location>
</feature>
<dbReference type="CDD" id="cd16104">
    <property type="entry name" value="Ubl_USP14_like"/>
    <property type="match status" value="1"/>
</dbReference>
<dbReference type="InterPro" id="IPR019734">
    <property type="entry name" value="TPR_rpt"/>
</dbReference>
<dbReference type="InterPro" id="IPR036236">
    <property type="entry name" value="Znf_C2H2_sf"/>
</dbReference>
<evidence type="ECO:0000256" key="13">
    <source>
        <dbReference type="ARBA" id="ARBA00022803"/>
    </source>
</evidence>
<keyword evidence="15" id="KW-0862">Zinc</keyword>
<dbReference type="GO" id="GO:0061136">
    <property type="term" value="P:regulation of proteasomal protein catabolic process"/>
    <property type="evidence" value="ECO:0007669"/>
    <property type="project" value="TreeGrafter"/>
</dbReference>
<dbReference type="STRING" id="41427.A0A182IY54"/>
<evidence type="ECO:0000256" key="9">
    <source>
        <dbReference type="ARBA" id="ARBA00022737"/>
    </source>
</evidence>
<dbReference type="InterPro" id="IPR000626">
    <property type="entry name" value="Ubiquitin-like_dom"/>
</dbReference>
<dbReference type="SUPFAM" id="SSF54001">
    <property type="entry name" value="Cysteine proteinases"/>
    <property type="match status" value="1"/>
</dbReference>
<dbReference type="PANTHER" id="PTHR43982">
    <property type="entry name" value="UBIQUITIN CARBOXYL-TERMINAL HYDROLASE"/>
    <property type="match status" value="1"/>
</dbReference>
<dbReference type="InterPro" id="IPR028889">
    <property type="entry name" value="USP"/>
</dbReference>
<evidence type="ECO:0000256" key="10">
    <source>
        <dbReference type="ARBA" id="ARBA00022771"/>
    </source>
</evidence>
<dbReference type="GO" id="GO:0070628">
    <property type="term" value="F:proteasome binding"/>
    <property type="evidence" value="ECO:0007669"/>
    <property type="project" value="TreeGrafter"/>
</dbReference>
<keyword evidence="17" id="KW-0238">DNA-binding</keyword>
<keyword evidence="12" id="KW-0378">Hydrolase</keyword>
<dbReference type="Gene3D" id="1.25.40.10">
    <property type="entry name" value="Tetratricopeptide repeat domain"/>
    <property type="match status" value="1"/>
</dbReference>
<dbReference type="Gene3D" id="3.90.70.10">
    <property type="entry name" value="Cysteine proteinases"/>
    <property type="match status" value="2"/>
</dbReference>
<dbReference type="FunFam" id="3.10.50.40:FF:000006">
    <property type="entry name" value="Peptidyl-prolyl cis-trans isomerase"/>
    <property type="match status" value="1"/>
</dbReference>
<dbReference type="SMART" id="SM00355">
    <property type="entry name" value="ZnF_C2H2"/>
    <property type="match status" value="3"/>
</dbReference>
<comment type="similarity">
    <text evidence="5">Belongs to the peptidase C19 family. USP14/UBP6 subfamily.</text>
</comment>
<evidence type="ECO:0000256" key="11">
    <source>
        <dbReference type="ARBA" id="ARBA00022786"/>
    </source>
</evidence>
<dbReference type="InterPro" id="IPR044635">
    <property type="entry name" value="UBP14-like"/>
</dbReference>
<dbReference type="VEuPathDB" id="VectorBase:AATE007747"/>
<evidence type="ECO:0000256" key="17">
    <source>
        <dbReference type="ARBA" id="ARBA00023125"/>
    </source>
</evidence>
<evidence type="ECO:0000256" key="1">
    <source>
        <dbReference type="ARBA" id="ARBA00000707"/>
    </source>
</evidence>
<evidence type="ECO:0000256" key="4">
    <source>
        <dbReference type="ARBA" id="ARBA00006232"/>
    </source>
</evidence>
<dbReference type="PROSITE" id="PS50157">
    <property type="entry name" value="ZINC_FINGER_C2H2_2"/>
    <property type="match status" value="3"/>
</dbReference>
<dbReference type="FunFam" id="3.30.160.60:FF:000104">
    <property type="entry name" value="Transcriptional repressor protein YY1"/>
    <property type="match status" value="1"/>
</dbReference>
<keyword evidence="6" id="KW-0678">Repressor</keyword>
<evidence type="ECO:0000256" key="2">
    <source>
        <dbReference type="ARBA" id="ARBA00000971"/>
    </source>
</evidence>
<dbReference type="PROSITE" id="PS50235">
    <property type="entry name" value="USP_3"/>
    <property type="match status" value="1"/>
</dbReference>
<evidence type="ECO:0000256" key="6">
    <source>
        <dbReference type="ARBA" id="ARBA00022491"/>
    </source>
</evidence>
<dbReference type="SUPFAM" id="SSF48452">
    <property type="entry name" value="TPR-like"/>
    <property type="match status" value="1"/>
</dbReference>
<dbReference type="SMART" id="SM00028">
    <property type="entry name" value="TPR"/>
    <property type="match status" value="3"/>
</dbReference>
<evidence type="ECO:0000256" key="24">
    <source>
        <dbReference type="SAM" id="MobiDB-lite"/>
    </source>
</evidence>
<evidence type="ECO:0000256" key="3">
    <source>
        <dbReference type="ARBA" id="ARBA00004123"/>
    </source>
</evidence>
<dbReference type="Pfam" id="PF00443">
    <property type="entry name" value="UCH"/>
    <property type="match status" value="1"/>
</dbReference>
<proteinExistence type="inferred from homology"/>
<dbReference type="Pfam" id="PF00254">
    <property type="entry name" value="FKBP_C"/>
    <property type="match status" value="2"/>
</dbReference>
<keyword evidence="19 22" id="KW-0413">Isomerase</keyword>
<dbReference type="InterPro" id="IPR011990">
    <property type="entry name" value="TPR-like_helical_dom_sf"/>
</dbReference>
<dbReference type="GO" id="GO:0008270">
    <property type="term" value="F:zinc ion binding"/>
    <property type="evidence" value="ECO:0007669"/>
    <property type="project" value="UniProtKB-KW"/>
</dbReference>
<keyword evidence="8" id="KW-0479">Metal-binding</keyword>
<comment type="catalytic activity">
    <reaction evidence="1">
        <text>Thiol-dependent hydrolysis of ester, thioester, amide, peptide and isopeptide bonds formed by the C-terminal Gly of ubiquitin (a 76-residue protein attached to proteins as an intracellular targeting signal).</text>
        <dbReference type="EC" id="3.4.19.12"/>
    </reaction>
</comment>
<comment type="subcellular location">
    <subcellularLocation>
        <location evidence="3">Nucleus</location>
    </subcellularLocation>
</comment>
<dbReference type="FunFam" id="3.30.160.60:FF:000109">
    <property type="entry name" value="Transcriptional repressor protein YY1"/>
    <property type="match status" value="1"/>
</dbReference>
<evidence type="ECO:0000256" key="18">
    <source>
        <dbReference type="ARBA" id="ARBA00023159"/>
    </source>
</evidence>
<dbReference type="Gene3D" id="3.30.160.60">
    <property type="entry name" value="Classic Zinc Finger"/>
    <property type="match status" value="3"/>
</dbReference>
<dbReference type="FunFam" id="3.30.160.60:FF:000174">
    <property type="entry name" value="Transcriptional repressor protein YY1"/>
    <property type="match status" value="1"/>
</dbReference>
<dbReference type="PROSITE" id="PS00028">
    <property type="entry name" value="ZINC_FINGER_C2H2_1"/>
    <property type="match status" value="2"/>
</dbReference>
<dbReference type="GO" id="GO:0043161">
    <property type="term" value="P:proteasome-mediated ubiquitin-dependent protein catabolic process"/>
    <property type="evidence" value="ECO:0007669"/>
    <property type="project" value="InterPro"/>
</dbReference>
<evidence type="ECO:0000256" key="12">
    <source>
        <dbReference type="ARBA" id="ARBA00022801"/>
    </source>
</evidence>
<dbReference type="Gene3D" id="3.10.50.40">
    <property type="match status" value="2"/>
</dbReference>
<feature type="compositionally biased region" description="Gly residues" evidence="24">
    <location>
        <begin position="553"/>
        <end position="564"/>
    </location>
</feature>
<evidence type="ECO:0000256" key="14">
    <source>
        <dbReference type="ARBA" id="ARBA00022807"/>
    </source>
</evidence>
<evidence type="ECO:0000313" key="25">
    <source>
        <dbReference type="EnsemblMetazoa" id="AATE007747-PA.1"/>
    </source>
</evidence>
<feature type="region of interest" description="Disordered" evidence="24">
    <location>
        <begin position="1295"/>
        <end position="1333"/>
    </location>
</feature>
<dbReference type="PANTHER" id="PTHR43982:SF1">
    <property type="entry name" value="UBIQUITIN CARBOXYL-TERMINAL HYDROLASE 14"/>
    <property type="match status" value="1"/>
</dbReference>
<dbReference type="SUPFAM" id="SSF54236">
    <property type="entry name" value="Ubiquitin-like"/>
    <property type="match status" value="1"/>
</dbReference>
<dbReference type="EC" id="5.2.1.8" evidence="22"/>
<protein>
    <recommendedName>
        <fullName evidence="22">peptidylprolyl isomerase</fullName>
        <ecNumber evidence="22">5.2.1.8</ecNumber>
    </recommendedName>
</protein>
<dbReference type="InterPro" id="IPR013087">
    <property type="entry name" value="Znf_C2H2_type"/>
</dbReference>
<keyword evidence="14" id="KW-0788">Thiol protease</keyword>
<evidence type="ECO:0000256" key="5">
    <source>
        <dbReference type="ARBA" id="ARBA00008739"/>
    </source>
</evidence>
<dbReference type="GO" id="GO:0004843">
    <property type="term" value="F:cysteine-type deubiquitinase activity"/>
    <property type="evidence" value="ECO:0007669"/>
    <property type="project" value="UniProtKB-EC"/>
</dbReference>
<dbReference type="PROSITE" id="PS50005">
    <property type="entry name" value="TPR"/>
    <property type="match status" value="1"/>
</dbReference>
<dbReference type="InterPro" id="IPR018200">
    <property type="entry name" value="USP_CS"/>
</dbReference>
<dbReference type="EnsemblMetazoa" id="AATE007747-RA">
    <property type="protein sequence ID" value="AATE007747-PA.1"/>
    <property type="gene ID" value="AATE007747"/>
</dbReference>
<organism evidence="25">
    <name type="scientific">Anopheles atroparvus</name>
    <name type="common">European mosquito</name>
    <dbReference type="NCBI Taxonomy" id="41427"/>
    <lineage>
        <taxon>Eukaryota</taxon>
        <taxon>Metazoa</taxon>
        <taxon>Ecdysozoa</taxon>
        <taxon>Arthropoda</taxon>
        <taxon>Hexapoda</taxon>
        <taxon>Insecta</taxon>
        <taxon>Pterygota</taxon>
        <taxon>Neoptera</taxon>
        <taxon>Endopterygota</taxon>
        <taxon>Diptera</taxon>
        <taxon>Nematocera</taxon>
        <taxon>Culicoidea</taxon>
        <taxon>Culicidae</taxon>
        <taxon>Anophelinae</taxon>
        <taxon>Anopheles</taxon>
    </lineage>
</organism>
<reference evidence="25" key="1">
    <citation type="submission" date="2022-08" db="UniProtKB">
        <authorList>
            <consortium name="EnsemblMetazoa"/>
        </authorList>
    </citation>
    <scope>IDENTIFICATION</scope>
    <source>
        <strain evidence="25">EBRO</strain>
    </source>
</reference>
<keyword evidence="13 23" id="KW-0802">TPR repeat</keyword>
<feature type="compositionally biased region" description="Acidic residues" evidence="24">
    <location>
        <begin position="497"/>
        <end position="513"/>
    </location>
</feature>
<keyword evidence="16 22" id="KW-0697">Rotamase</keyword>
<keyword evidence="9" id="KW-0677">Repeat</keyword>
<feature type="region of interest" description="Disordered" evidence="24">
    <location>
        <begin position="543"/>
        <end position="597"/>
    </location>
</feature>
<keyword evidence="7" id="KW-0645">Protease</keyword>
<dbReference type="PROSITE" id="PS50059">
    <property type="entry name" value="FKBP_PPIASE"/>
    <property type="match status" value="2"/>
</dbReference>
<dbReference type="FunFam" id="3.10.50.40:FF:000013">
    <property type="entry name" value="Peptidylprolyl isomerase"/>
    <property type="match status" value="1"/>
</dbReference>
<evidence type="ECO:0000256" key="19">
    <source>
        <dbReference type="ARBA" id="ARBA00023235"/>
    </source>
</evidence>
<dbReference type="GO" id="GO:0003755">
    <property type="term" value="F:peptidyl-prolyl cis-trans isomerase activity"/>
    <property type="evidence" value="ECO:0007669"/>
    <property type="project" value="UniProtKB-KW"/>
</dbReference>
<keyword evidence="11" id="KW-0833">Ubl conjugation pathway</keyword>
<keyword evidence="20" id="KW-0539">Nucleus</keyword>
<evidence type="ECO:0000256" key="23">
    <source>
        <dbReference type="PROSITE-ProRule" id="PRU00339"/>
    </source>
</evidence>